<dbReference type="Pfam" id="PF13515">
    <property type="entry name" value="FUSC_2"/>
    <property type="match status" value="1"/>
</dbReference>
<dbReference type="Proteomes" id="UP000571817">
    <property type="component" value="Unassembled WGS sequence"/>
</dbReference>
<proteinExistence type="inferred from homology"/>
<feature type="transmembrane region" description="Helical" evidence="7">
    <location>
        <begin position="76"/>
        <end position="95"/>
    </location>
</feature>
<evidence type="ECO:0000256" key="4">
    <source>
        <dbReference type="ARBA" id="ARBA00022989"/>
    </source>
</evidence>
<evidence type="ECO:0000256" key="7">
    <source>
        <dbReference type="SAM" id="Phobius"/>
    </source>
</evidence>
<evidence type="ECO:0000256" key="6">
    <source>
        <dbReference type="ARBA" id="ARBA00043993"/>
    </source>
</evidence>
<feature type="transmembrane region" description="Helical" evidence="7">
    <location>
        <begin position="101"/>
        <end position="122"/>
    </location>
</feature>
<dbReference type="PANTHER" id="PTHR30509">
    <property type="entry name" value="P-HYDROXYBENZOIC ACID EFFLUX PUMP SUBUNIT-RELATED"/>
    <property type="match status" value="1"/>
</dbReference>
<evidence type="ECO:0000256" key="5">
    <source>
        <dbReference type="ARBA" id="ARBA00023136"/>
    </source>
</evidence>
<dbReference type="PANTHER" id="PTHR30509:SF9">
    <property type="entry name" value="MULTIDRUG RESISTANCE PROTEIN MDTO"/>
    <property type="match status" value="1"/>
</dbReference>
<sequence>MATWGVPETVSRQVLTFTEIKPVEPGRWKFALEATFLTAVALTAISLVLSPSLAIIGLTGAFLATIARTRPWRERLVILSTMYVGYLASVTLGALTGSRPWLLTIVLVLISLVVVLAYNALVNEQPGPMFLIMGAAIASYLPTVHVPVHTVIEINALGTGSACAVSLLIQIARRDTTVHDAVDDAQEAVHAYTETVPDQGDPAERGLLRDRAYAAVFRASTVLEAAVGSKPRSRRWSQDNLRLRQLHADLVRRISLAGLHAAPVAADEMEGQRYLGSPSFAYLLRWGLSQRSLPWLAARRLAAAVLLTCAVSYGLHLGHPYWAVLTTALIITVGADRLSLTHRALHRLAGTLAGVLVFFALHALHVRGLLLLGVALLLVFLMQMVVVRNYALGGIFITPMALLISTANNPYQPVGHIAGLRILDTAVGAASSLIVIWVSSRGTPVILVRRQYRRALRALERVLVMLADGEQSTPAGFEARRDLSFEQLQCAQVLQIAQVDLPLTLGSWGELEAALNKLSYTVLAACWTVDPPATLHADAMAARLQRILSKLPPVSRTLVDAHELAKDLHDVLRIGMARDRAASADTVSG</sequence>
<feature type="transmembrane region" description="Helical" evidence="7">
    <location>
        <begin position="387"/>
        <end position="406"/>
    </location>
</feature>
<feature type="transmembrane region" description="Helical" evidence="7">
    <location>
        <begin position="154"/>
        <end position="172"/>
    </location>
</feature>
<comment type="caution">
    <text evidence="9">The sequence shown here is derived from an EMBL/GenBank/DDBJ whole genome shotgun (WGS) entry which is preliminary data.</text>
</comment>
<dbReference type="RefSeq" id="WP_179479433.1">
    <property type="nucleotide sequence ID" value="NZ_JACCFW010000001.1"/>
</dbReference>
<protein>
    <submittedName>
        <fullName evidence="9">Putative membrane protein YccC</fullName>
    </submittedName>
</protein>
<keyword evidence="3 7" id="KW-0812">Transmembrane</keyword>
<evidence type="ECO:0000256" key="1">
    <source>
        <dbReference type="ARBA" id="ARBA00004651"/>
    </source>
</evidence>
<evidence type="ECO:0000256" key="3">
    <source>
        <dbReference type="ARBA" id="ARBA00022692"/>
    </source>
</evidence>
<dbReference type="InterPro" id="IPR049453">
    <property type="entry name" value="Memb_transporter_dom"/>
</dbReference>
<feature type="transmembrane region" description="Helical" evidence="7">
    <location>
        <begin position="293"/>
        <end position="315"/>
    </location>
</feature>
<evidence type="ECO:0000256" key="2">
    <source>
        <dbReference type="ARBA" id="ARBA00022475"/>
    </source>
</evidence>
<feature type="transmembrane region" description="Helical" evidence="7">
    <location>
        <begin position="352"/>
        <end position="381"/>
    </location>
</feature>
<organism evidence="9 10">
    <name type="scientific">Allobranchiibius huperziae</name>
    <dbReference type="NCBI Taxonomy" id="1874116"/>
    <lineage>
        <taxon>Bacteria</taxon>
        <taxon>Bacillati</taxon>
        <taxon>Actinomycetota</taxon>
        <taxon>Actinomycetes</taxon>
        <taxon>Micrococcales</taxon>
        <taxon>Dermacoccaceae</taxon>
        <taxon>Allobranchiibius</taxon>
    </lineage>
</organism>
<comment type="similarity">
    <text evidence="6">Belongs to the YccS/YhfK family.</text>
</comment>
<keyword evidence="4 7" id="KW-1133">Transmembrane helix</keyword>
<name>A0A853DGQ3_9MICO</name>
<feature type="transmembrane region" description="Helical" evidence="7">
    <location>
        <begin position="418"/>
        <end position="438"/>
    </location>
</feature>
<evidence type="ECO:0000259" key="8">
    <source>
        <dbReference type="Pfam" id="PF13515"/>
    </source>
</evidence>
<reference evidence="9 10" key="1">
    <citation type="submission" date="2020-07" db="EMBL/GenBank/DDBJ databases">
        <title>Sequencing the genomes of 1000 actinobacteria strains.</title>
        <authorList>
            <person name="Klenk H.-P."/>
        </authorList>
    </citation>
    <scope>NUCLEOTIDE SEQUENCE [LARGE SCALE GENOMIC DNA]</scope>
    <source>
        <strain evidence="9 10">DSM 29531</strain>
    </source>
</reference>
<feature type="transmembrane region" description="Helical" evidence="7">
    <location>
        <begin position="129"/>
        <end position="148"/>
    </location>
</feature>
<evidence type="ECO:0000313" key="10">
    <source>
        <dbReference type="Proteomes" id="UP000571817"/>
    </source>
</evidence>
<accession>A0A853DGQ3</accession>
<gene>
    <name evidence="9" type="ORF">HNR15_000863</name>
</gene>
<dbReference type="EMBL" id="JACCFW010000001">
    <property type="protein sequence ID" value="NYJ73900.1"/>
    <property type="molecule type" value="Genomic_DNA"/>
</dbReference>
<feature type="transmembrane region" description="Helical" evidence="7">
    <location>
        <begin position="36"/>
        <end position="64"/>
    </location>
</feature>
<keyword evidence="2" id="KW-1003">Cell membrane</keyword>
<feature type="domain" description="Integral membrane bound transporter" evidence="8">
    <location>
        <begin position="308"/>
        <end position="435"/>
    </location>
</feature>
<keyword evidence="5 7" id="KW-0472">Membrane</keyword>
<dbReference type="AlphaFoldDB" id="A0A853DGQ3"/>
<keyword evidence="10" id="KW-1185">Reference proteome</keyword>
<evidence type="ECO:0000313" key="9">
    <source>
        <dbReference type="EMBL" id="NYJ73900.1"/>
    </source>
</evidence>
<comment type="subcellular location">
    <subcellularLocation>
        <location evidence="1">Cell membrane</location>
        <topology evidence="1">Multi-pass membrane protein</topology>
    </subcellularLocation>
</comment>
<dbReference type="GO" id="GO:0005886">
    <property type="term" value="C:plasma membrane"/>
    <property type="evidence" value="ECO:0007669"/>
    <property type="project" value="UniProtKB-SubCell"/>
</dbReference>